<dbReference type="PANTHER" id="PTHR11967">
    <property type="entry name" value="ALPHA-1-ACID GLYCOPROTEIN"/>
    <property type="match status" value="1"/>
</dbReference>
<dbReference type="PANTHER" id="PTHR11967:SF2">
    <property type="entry name" value="ALPHA-1-ACID GLYCOPROTEIN 1"/>
    <property type="match status" value="1"/>
</dbReference>
<reference evidence="6" key="1">
    <citation type="submission" date="2021-01" db="EMBL/GenBank/DDBJ databases">
        <authorList>
            <person name="Zahm M."/>
            <person name="Roques C."/>
            <person name="Cabau C."/>
            <person name="Klopp C."/>
            <person name="Donnadieu C."/>
            <person name="Jouanno E."/>
            <person name="Lampietro C."/>
            <person name="Louis A."/>
            <person name="Herpin A."/>
            <person name="Echchiki A."/>
            <person name="Berthelot C."/>
            <person name="Parey E."/>
            <person name="Roest-Crollius H."/>
            <person name="Braasch I."/>
            <person name="Postlethwait J."/>
            <person name="Bobe J."/>
            <person name="Montfort J."/>
            <person name="Bouchez O."/>
            <person name="Begum T."/>
            <person name="Mejri S."/>
            <person name="Adams A."/>
            <person name="Chen W.-J."/>
            <person name="Guiguen Y."/>
        </authorList>
    </citation>
    <scope>NUCLEOTIDE SEQUENCE</scope>
    <source>
        <tissue evidence="6">Blood</tissue>
    </source>
</reference>
<keyword evidence="7" id="KW-1185">Reference proteome</keyword>
<evidence type="ECO:0000256" key="4">
    <source>
        <dbReference type="ARBA" id="ARBA00023180"/>
    </source>
</evidence>
<organism evidence="6 7">
    <name type="scientific">Albula goreensis</name>
    <dbReference type="NCBI Taxonomy" id="1534307"/>
    <lineage>
        <taxon>Eukaryota</taxon>
        <taxon>Metazoa</taxon>
        <taxon>Chordata</taxon>
        <taxon>Craniata</taxon>
        <taxon>Vertebrata</taxon>
        <taxon>Euteleostomi</taxon>
        <taxon>Actinopterygii</taxon>
        <taxon>Neopterygii</taxon>
        <taxon>Teleostei</taxon>
        <taxon>Albuliformes</taxon>
        <taxon>Albulidae</taxon>
        <taxon>Albula</taxon>
    </lineage>
</organism>
<proteinExistence type="predicted"/>
<dbReference type="Gene3D" id="2.40.128.20">
    <property type="match status" value="1"/>
</dbReference>
<name>A0A8T3DRI7_9TELE</name>
<evidence type="ECO:0000256" key="3">
    <source>
        <dbReference type="ARBA" id="ARBA00022729"/>
    </source>
</evidence>
<dbReference type="GO" id="GO:0005576">
    <property type="term" value="C:extracellular region"/>
    <property type="evidence" value="ECO:0007669"/>
    <property type="project" value="UniProtKB-SubCell"/>
</dbReference>
<protein>
    <submittedName>
        <fullName evidence="6">Uncharacterized protein</fullName>
    </submittedName>
</protein>
<comment type="subcellular location">
    <subcellularLocation>
        <location evidence="1">Secreted</location>
    </subcellularLocation>
</comment>
<dbReference type="InterPro" id="IPR012674">
    <property type="entry name" value="Calycin"/>
</dbReference>
<evidence type="ECO:0000256" key="2">
    <source>
        <dbReference type="ARBA" id="ARBA00022525"/>
    </source>
</evidence>
<evidence type="ECO:0000256" key="1">
    <source>
        <dbReference type="ARBA" id="ARBA00004613"/>
    </source>
</evidence>
<feature type="signal peptide" evidence="5">
    <location>
        <begin position="1"/>
        <end position="18"/>
    </location>
</feature>
<keyword evidence="3 5" id="KW-0732">Signal</keyword>
<evidence type="ECO:0000313" key="7">
    <source>
        <dbReference type="Proteomes" id="UP000829720"/>
    </source>
</evidence>
<evidence type="ECO:0000313" key="6">
    <source>
        <dbReference type="EMBL" id="KAI1899272.1"/>
    </source>
</evidence>
<dbReference type="OrthoDB" id="8678705at2759"/>
<keyword evidence="4" id="KW-0325">Glycoprotein</keyword>
<keyword evidence="2" id="KW-0964">Secreted</keyword>
<dbReference type="Proteomes" id="UP000829720">
    <property type="component" value="Unassembled WGS sequence"/>
</dbReference>
<gene>
    <name evidence="6" type="ORF">AGOR_G00060100</name>
</gene>
<evidence type="ECO:0000256" key="5">
    <source>
        <dbReference type="SAM" id="SignalP"/>
    </source>
</evidence>
<comment type="caution">
    <text evidence="6">The sequence shown here is derived from an EMBL/GenBank/DDBJ whole genome shotgun (WGS) entry which is preliminary data.</text>
</comment>
<dbReference type="AlphaFoldDB" id="A0A8T3DRI7"/>
<dbReference type="SUPFAM" id="SSF50814">
    <property type="entry name" value="Lipocalins"/>
    <property type="match status" value="1"/>
</dbReference>
<dbReference type="CDD" id="cd19415">
    <property type="entry name" value="lipocalin_ApoM_AGP"/>
    <property type="match status" value="1"/>
</dbReference>
<feature type="chain" id="PRO_5035870523" evidence="5">
    <location>
        <begin position="19"/>
        <end position="196"/>
    </location>
</feature>
<dbReference type="EMBL" id="JAERUA010000005">
    <property type="protein sequence ID" value="KAI1899272.1"/>
    <property type="molecule type" value="Genomic_DNA"/>
</dbReference>
<sequence>MYVFSAAAVLSLLSVSMADSLDCETLTKPLVLDDLTPISGKWIFLEGASDHQKYNSLLKTVNTSWMEFILPTKNDTGILNQGNMFNGKCNYSSENVTFTKNGIHFTTKDITVTGTFLPACTDCLLLMLTNYDSGDIIKSLYLFVRVEMPSPREWETYKKQAECLGFKEAHFRYTGKQKLCPEEKKQSDIEGVKADQ</sequence>
<accession>A0A8T3DRI7</accession>